<reference evidence="2" key="1">
    <citation type="submission" date="2021-01" db="EMBL/GenBank/DDBJ databases">
        <authorList>
            <person name="Corre E."/>
            <person name="Pelletier E."/>
            <person name="Niang G."/>
            <person name="Scheremetjew M."/>
            <person name="Finn R."/>
            <person name="Kale V."/>
            <person name="Holt S."/>
            <person name="Cochrane G."/>
            <person name="Meng A."/>
            <person name="Brown T."/>
            <person name="Cohen L."/>
        </authorList>
    </citation>
    <scope>NUCLEOTIDE SEQUENCE</scope>
    <source>
        <strain evidence="2">308</strain>
    </source>
</reference>
<organism evidence="2">
    <name type="scientific">Corethron hystrix</name>
    <dbReference type="NCBI Taxonomy" id="216773"/>
    <lineage>
        <taxon>Eukaryota</taxon>
        <taxon>Sar</taxon>
        <taxon>Stramenopiles</taxon>
        <taxon>Ochrophyta</taxon>
        <taxon>Bacillariophyta</taxon>
        <taxon>Coscinodiscophyceae</taxon>
        <taxon>Corethrophycidae</taxon>
        <taxon>Corethrales</taxon>
        <taxon>Corethraceae</taxon>
        <taxon>Corethron</taxon>
    </lineage>
</organism>
<feature type="signal peptide" evidence="1">
    <location>
        <begin position="1"/>
        <end position="15"/>
    </location>
</feature>
<evidence type="ECO:0000256" key="1">
    <source>
        <dbReference type="SAM" id="SignalP"/>
    </source>
</evidence>
<gene>
    <name evidence="2" type="ORF">CHYS00102_LOCUS15955</name>
</gene>
<sequence length="275" mass="28977">MRLLSSLLCIAVSSALRPAYVPSQKFRTWTKATVTGAAVCIFAAGPALAVAPMLEAALIEASDASYPILRSLTPETLNPFPETLVGILEKRVPADRLTNLIDKGISAFLSIPETNVAAFVKATEDATAGLSPESCDLVPLPSGAAARFANLPGVADVDGAKLKAAQERAAPALKAFPGAEGRICLPSEAGLEKLFVAQTDISLSTSRFAFGEFGAAAELAGKSIPLTDLSRLLPQIQKTQRGVDMKARSRFESAGKNLDKAIKRDVQFARLRGKI</sequence>
<keyword evidence="1" id="KW-0732">Signal</keyword>
<dbReference type="EMBL" id="HBFR01022178">
    <property type="protein sequence ID" value="CAD8888755.1"/>
    <property type="molecule type" value="Transcribed_RNA"/>
</dbReference>
<accession>A0A7S1FUP2</accession>
<protein>
    <submittedName>
        <fullName evidence="2">Uncharacterized protein</fullName>
    </submittedName>
</protein>
<evidence type="ECO:0000313" key="2">
    <source>
        <dbReference type="EMBL" id="CAD8888755.1"/>
    </source>
</evidence>
<name>A0A7S1FUP2_9STRA</name>
<proteinExistence type="predicted"/>
<feature type="chain" id="PRO_5031438575" evidence="1">
    <location>
        <begin position="16"/>
        <end position="275"/>
    </location>
</feature>
<dbReference type="AlphaFoldDB" id="A0A7S1FUP2"/>